<dbReference type="GO" id="GO:0052621">
    <property type="term" value="F:diguanylate cyclase activity"/>
    <property type="evidence" value="ECO:0007669"/>
    <property type="project" value="UniProtKB-EC"/>
</dbReference>
<name>A0A644YNB8_9ZZZZ</name>
<evidence type="ECO:0000259" key="1">
    <source>
        <dbReference type="PROSITE" id="PS50887"/>
    </source>
</evidence>
<dbReference type="EMBL" id="VSSQ01005612">
    <property type="protein sequence ID" value="MPM29799.1"/>
    <property type="molecule type" value="Genomic_DNA"/>
</dbReference>
<dbReference type="Gene3D" id="3.30.70.270">
    <property type="match status" value="1"/>
</dbReference>
<dbReference type="Pfam" id="PF00990">
    <property type="entry name" value="GGDEF"/>
    <property type="match status" value="1"/>
</dbReference>
<dbReference type="AlphaFoldDB" id="A0A644YNB8"/>
<dbReference type="GO" id="GO:0043709">
    <property type="term" value="P:cell adhesion involved in single-species biofilm formation"/>
    <property type="evidence" value="ECO:0007669"/>
    <property type="project" value="TreeGrafter"/>
</dbReference>
<organism evidence="2">
    <name type="scientific">bioreactor metagenome</name>
    <dbReference type="NCBI Taxonomy" id="1076179"/>
    <lineage>
        <taxon>unclassified sequences</taxon>
        <taxon>metagenomes</taxon>
        <taxon>ecological metagenomes</taxon>
    </lineage>
</organism>
<dbReference type="InterPro" id="IPR029787">
    <property type="entry name" value="Nucleotide_cyclase"/>
</dbReference>
<dbReference type="InterPro" id="IPR043128">
    <property type="entry name" value="Rev_trsase/Diguanyl_cyclase"/>
</dbReference>
<keyword evidence="2" id="KW-0548">Nucleotidyltransferase</keyword>
<dbReference type="NCBIfam" id="TIGR00254">
    <property type="entry name" value="GGDEF"/>
    <property type="match status" value="1"/>
</dbReference>
<dbReference type="GO" id="GO:0005886">
    <property type="term" value="C:plasma membrane"/>
    <property type="evidence" value="ECO:0007669"/>
    <property type="project" value="TreeGrafter"/>
</dbReference>
<keyword evidence="2" id="KW-0808">Transferase</keyword>
<dbReference type="SMART" id="SM00267">
    <property type="entry name" value="GGDEF"/>
    <property type="match status" value="1"/>
</dbReference>
<dbReference type="InterPro" id="IPR050469">
    <property type="entry name" value="Diguanylate_Cyclase"/>
</dbReference>
<dbReference type="GO" id="GO:1902201">
    <property type="term" value="P:negative regulation of bacterial-type flagellum-dependent cell motility"/>
    <property type="evidence" value="ECO:0007669"/>
    <property type="project" value="TreeGrafter"/>
</dbReference>
<dbReference type="EC" id="2.7.7.65" evidence="2"/>
<dbReference type="CDD" id="cd01949">
    <property type="entry name" value="GGDEF"/>
    <property type="match status" value="1"/>
</dbReference>
<protein>
    <submittedName>
        <fullName evidence="2">Putative diguanylate cyclase DgcQ</fullName>
        <ecNumber evidence="2">2.7.7.65</ecNumber>
    </submittedName>
</protein>
<dbReference type="InterPro" id="IPR000160">
    <property type="entry name" value="GGDEF_dom"/>
</dbReference>
<sequence length="124" mass="13928">MHLLYFDLDHFKLVNDRYGHRAGDLLLAEVGKIAQQPGCVAGRMGGEEFALFSSVHPRQKMEQISEQLRISVESLVLTLDDSEIRATISAGLASLTNPTFDQIYQLADSLLYQAKRDGRNCVRF</sequence>
<dbReference type="SUPFAM" id="SSF55073">
    <property type="entry name" value="Nucleotide cyclase"/>
    <property type="match status" value="1"/>
</dbReference>
<proteinExistence type="predicted"/>
<evidence type="ECO:0000313" key="2">
    <source>
        <dbReference type="EMBL" id="MPM29799.1"/>
    </source>
</evidence>
<dbReference type="PROSITE" id="PS50887">
    <property type="entry name" value="GGDEF"/>
    <property type="match status" value="1"/>
</dbReference>
<accession>A0A644YNB8</accession>
<comment type="caution">
    <text evidence="2">The sequence shown here is derived from an EMBL/GenBank/DDBJ whole genome shotgun (WGS) entry which is preliminary data.</text>
</comment>
<reference evidence="2" key="1">
    <citation type="submission" date="2019-08" db="EMBL/GenBank/DDBJ databases">
        <authorList>
            <person name="Kucharzyk K."/>
            <person name="Murdoch R.W."/>
            <person name="Higgins S."/>
            <person name="Loffler F."/>
        </authorList>
    </citation>
    <scope>NUCLEOTIDE SEQUENCE</scope>
</reference>
<dbReference type="PANTHER" id="PTHR45138:SF9">
    <property type="entry name" value="DIGUANYLATE CYCLASE DGCM-RELATED"/>
    <property type="match status" value="1"/>
</dbReference>
<gene>
    <name evidence="2" type="primary">dgcQ_2</name>
    <name evidence="2" type="ORF">SDC9_76340</name>
</gene>
<feature type="domain" description="GGDEF" evidence="1">
    <location>
        <begin position="1"/>
        <end position="124"/>
    </location>
</feature>
<dbReference type="PANTHER" id="PTHR45138">
    <property type="entry name" value="REGULATORY COMPONENTS OF SENSORY TRANSDUCTION SYSTEM"/>
    <property type="match status" value="1"/>
</dbReference>